<keyword evidence="3" id="KW-1185">Reference proteome</keyword>
<dbReference type="Pfam" id="PF07876">
    <property type="entry name" value="Dabb"/>
    <property type="match status" value="1"/>
</dbReference>
<proteinExistence type="predicted"/>
<dbReference type="SUPFAM" id="SSF54909">
    <property type="entry name" value="Dimeric alpha+beta barrel"/>
    <property type="match status" value="1"/>
</dbReference>
<dbReference type="RefSeq" id="WP_052388411.1">
    <property type="nucleotide sequence ID" value="NZ_CP073767.1"/>
</dbReference>
<gene>
    <name evidence="2" type="ORF">Daura_34880</name>
</gene>
<dbReference type="PANTHER" id="PTHR37832">
    <property type="entry name" value="BLL2683 PROTEIN"/>
    <property type="match status" value="1"/>
</dbReference>
<dbReference type="Proteomes" id="UP001058003">
    <property type="component" value="Chromosome"/>
</dbReference>
<dbReference type="EMBL" id="CP073767">
    <property type="protein sequence ID" value="UWZ51871.1"/>
    <property type="molecule type" value="Genomic_DNA"/>
</dbReference>
<feature type="domain" description="Stress-response A/B barrel" evidence="1">
    <location>
        <begin position="4"/>
        <end position="93"/>
    </location>
</feature>
<dbReference type="PANTHER" id="PTHR37832:SF1">
    <property type="entry name" value="STRESS-RESPONSE A_B BARREL DOMAIN-CONTAINING PROTEIN"/>
    <property type="match status" value="1"/>
</dbReference>
<dbReference type="InterPro" id="IPR013097">
    <property type="entry name" value="Dabb"/>
</dbReference>
<dbReference type="SMART" id="SM00886">
    <property type="entry name" value="Dabb"/>
    <property type="match status" value="1"/>
</dbReference>
<dbReference type="OrthoDB" id="6637496at2"/>
<organism evidence="2 3">
    <name type="scientific">Dactylosporangium aurantiacum</name>
    <dbReference type="NCBI Taxonomy" id="35754"/>
    <lineage>
        <taxon>Bacteria</taxon>
        <taxon>Bacillati</taxon>
        <taxon>Actinomycetota</taxon>
        <taxon>Actinomycetes</taxon>
        <taxon>Micromonosporales</taxon>
        <taxon>Micromonosporaceae</taxon>
        <taxon>Dactylosporangium</taxon>
    </lineage>
</organism>
<protein>
    <submittedName>
        <fullName evidence="2">Dabb family protein</fullName>
    </submittedName>
</protein>
<dbReference type="InterPro" id="IPR011008">
    <property type="entry name" value="Dimeric_a/b-barrel"/>
</dbReference>
<dbReference type="PROSITE" id="PS51502">
    <property type="entry name" value="S_R_A_B_BARREL"/>
    <property type="match status" value="1"/>
</dbReference>
<evidence type="ECO:0000313" key="3">
    <source>
        <dbReference type="Proteomes" id="UP001058003"/>
    </source>
</evidence>
<dbReference type="Gene3D" id="3.30.70.100">
    <property type="match status" value="1"/>
</dbReference>
<evidence type="ECO:0000313" key="2">
    <source>
        <dbReference type="EMBL" id="UWZ51871.1"/>
    </source>
</evidence>
<dbReference type="AlphaFoldDB" id="A0A9Q9I9V7"/>
<reference evidence="2" key="1">
    <citation type="submission" date="2021-04" db="EMBL/GenBank/DDBJ databases">
        <title>Dactylosporangium aurantiacum NRRL B-8018 full assembly.</title>
        <authorList>
            <person name="Hartkoorn R.C."/>
            <person name="Beaudoing E."/>
            <person name="Hot D."/>
        </authorList>
    </citation>
    <scope>NUCLEOTIDE SEQUENCE</scope>
    <source>
        <strain evidence="2">NRRL B-8018</strain>
    </source>
</reference>
<accession>A0A9Q9I9V7</accession>
<name>A0A9Q9I9V7_9ACTN</name>
<sequence length="101" mass="10821">MVVLTHVVVMKFTDPADAPKAKELLEGLAGVVPQVRSLLVGLDTVHSDVSGDLCLITTHDDAAGLLGYQSHEAHLELARWLRPRLAARTVVDYLSGPSPQA</sequence>
<evidence type="ECO:0000259" key="1">
    <source>
        <dbReference type="PROSITE" id="PS51502"/>
    </source>
</evidence>
<dbReference type="KEGG" id="daur:Daura_34880"/>